<dbReference type="PROSITE" id="PS50977">
    <property type="entry name" value="HTH_TETR_2"/>
    <property type="match status" value="1"/>
</dbReference>
<dbReference type="PANTHER" id="PTHR30055:SF222">
    <property type="entry name" value="REGULATORY PROTEIN"/>
    <property type="match status" value="1"/>
</dbReference>
<organism evidence="7 8">
    <name type="scientific">Uliginosibacterium paludis</name>
    <dbReference type="NCBI Taxonomy" id="1615952"/>
    <lineage>
        <taxon>Bacteria</taxon>
        <taxon>Pseudomonadati</taxon>
        <taxon>Pseudomonadota</taxon>
        <taxon>Betaproteobacteria</taxon>
        <taxon>Rhodocyclales</taxon>
        <taxon>Zoogloeaceae</taxon>
        <taxon>Uliginosibacterium</taxon>
    </lineage>
</organism>
<dbReference type="PRINTS" id="PR00455">
    <property type="entry name" value="HTHTETR"/>
</dbReference>
<feature type="DNA-binding region" description="H-T-H motif" evidence="5">
    <location>
        <begin position="29"/>
        <end position="48"/>
    </location>
</feature>
<protein>
    <submittedName>
        <fullName evidence="7">TetR/AcrR family transcriptional regulator</fullName>
    </submittedName>
</protein>
<dbReference type="InterPro" id="IPR009057">
    <property type="entry name" value="Homeodomain-like_sf"/>
</dbReference>
<dbReference type="PANTHER" id="PTHR30055">
    <property type="entry name" value="HTH-TYPE TRANSCRIPTIONAL REGULATOR RUTR"/>
    <property type="match status" value="1"/>
</dbReference>
<dbReference type="Pfam" id="PF00440">
    <property type="entry name" value="TetR_N"/>
    <property type="match status" value="1"/>
</dbReference>
<keyword evidence="2" id="KW-0805">Transcription regulation</keyword>
<keyword evidence="4" id="KW-0804">Transcription</keyword>
<dbReference type="Gene3D" id="1.10.357.10">
    <property type="entry name" value="Tetracycline Repressor, domain 2"/>
    <property type="match status" value="1"/>
</dbReference>
<proteinExistence type="predicted"/>
<accession>A0ABV2CM57</accession>
<dbReference type="RefSeq" id="WP_345924036.1">
    <property type="nucleotide sequence ID" value="NZ_JBDIVF010000001.1"/>
</dbReference>
<evidence type="ECO:0000256" key="2">
    <source>
        <dbReference type="ARBA" id="ARBA00023015"/>
    </source>
</evidence>
<dbReference type="Proteomes" id="UP001548590">
    <property type="component" value="Unassembled WGS sequence"/>
</dbReference>
<feature type="domain" description="HTH tetR-type" evidence="6">
    <location>
        <begin position="7"/>
        <end position="66"/>
    </location>
</feature>
<sequence>MARPRSEDKPRALLDAATQAIAGQGLGASTASIAKLAGVAEGTLFHYFTSKDLLLQALFVHLLDTLREALAAGHGPQDPPELRTRRTWDNYIDWGLAHPAAHSAINQLAASGKLPTELLEAASRLGAEVGCPPVRLEFDDMNETEADCYAEWVMNAIANATVSFAAANPALAAASKRAGYRFLARAIHCKDPA</sequence>
<comment type="caution">
    <text evidence="7">The sequence shown here is derived from an EMBL/GenBank/DDBJ whole genome shotgun (WGS) entry which is preliminary data.</text>
</comment>
<evidence type="ECO:0000256" key="3">
    <source>
        <dbReference type="ARBA" id="ARBA00023125"/>
    </source>
</evidence>
<name>A0ABV2CM57_9RHOO</name>
<dbReference type="SUPFAM" id="SSF46689">
    <property type="entry name" value="Homeodomain-like"/>
    <property type="match status" value="1"/>
</dbReference>
<keyword evidence="1" id="KW-0678">Repressor</keyword>
<keyword evidence="3 5" id="KW-0238">DNA-binding</keyword>
<reference evidence="7 8" key="1">
    <citation type="submission" date="2024-07" db="EMBL/GenBank/DDBJ databases">
        <title>Uliginosibacterium paludis KCTC:42655.</title>
        <authorList>
            <person name="Kim M.K."/>
        </authorList>
    </citation>
    <scope>NUCLEOTIDE SEQUENCE [LARGE SCALE GENOMIC DNA]</scope>
    <source>
        <strain evidence="7 8">KCTC 42655</strain>
    </source>
</reference>
<dbReference type="InterPro" id="IPR023772">
    <property type="entry name" value="DNA-bd_HTH_TetR-type_CS"/>
</dbReference>
<keyword evidence="8" id="KW-1185">Reference proteome</keyword>
<dbReference type="EMBL" id="JBEWLZ010000002">
    <property type="protein sequence ID" value="MET1488977.1"/>
    <property type="molecule type" value="Genomic_DNA"/>
</dbReference>
<dbReference type="InterPro" id="IPR050109">
    <property type="entry name" value="HTH-type_TetR-like_transc_reg"/>
</dbReference>
<evidence type="ECO:0000256" key="1">
    <source>
        <dbReference type="ARBA" id="ARBA00022491"/>
    </source>
</evidence>
<gene>
    <name evidence="7" type="ORF">ABVT11_04005</name>
</gene>
<evidence type="ECO:0000313" key="8">
    <source>
        <dbReference type="Proteomes" id="UP001548590"/>
    </source>
</evidence>
<evidence type="ECO:0000256" key="5">
    <source>
        <dbReference type="PROSITE-ProRule" id="PRU00335"/>
    </source>
</evidence>
<evidence type="ECO:0000313" key="7">
    <source>
        <dbReference type="EMBL" id="MET1488977.1"/>
    </source>
</evidence>
<dbReference type="PROSITE" id="PS01081">
    <property type="entry name" value="HTH_TETR_1"/>
    <property type="match status" value="1"/>
</dbReference>
<evidence type="ECO:0000259" key="6">
    <source>
        <dbReference type="PROSITE" id="PS50977"/>
    </source>
</evidence>
<dbReference type="InterPro" id="IPR001647">
    <property type="entry name" value="HTH_TetR"/>
</dbReference>
<evidence type="ECO:0000256" key="4">
    <source>
        <dbReference type="ARBA" id="ARBA00023163"/>
    </source>
</evidence>